<accession>A0A7V4E620</accession>
<dbReference type="InterPro" id="IPR013783">
    <property type="entry name" value="Ig-like_fold"/>
</dbReference>
<reference evidence="3" key="1">
    <citation type="journal article" date="2020" name="mSystems">
        <title>Genome- and Community-Level Interaction Insights into Carbon Utilization and Element Cycling Functions of Hydrothermarchaeota in Hydrothermal Sediment.</title>
        <authorList>
            <person name="Zhou Z."/>
            <person name="Liu Y."/>
            <person name="Xu W."/>
            <person name="Pan J."/>
            <person name="Luo Z.H."/>
            <person name="Li M."/>
        </authorList>
    </citation>
    <scope>NUCLEOTIDE SEQUENCE [LARGE SCALE GENOMIC DNA]</scope>
    <source>
        <strain evidence="3">SpSt-69</strain>
    </source>
</reference>
<dbReference type="PROSITE" id="PS51257">
    <property type="entry name" value="PROKAR_LIPOPROTEIN"/>
    <property type="match status" value="1"/>
</dbReference>
<sequence length="262" mass="29774">MKLRSNLKPVLKLALALSFLVISCQSIDTTPPAAPTGLTSVTGDRAVYLYWNPNTEKDLAGYRVYRNTSPSGYFKMIAEVKENFYVDRDVENGITYFYAVSAFDSAGNESELSEEDCFDTPRPEGYNMKIYEKDYLAAFSGYSFKNYTPTAYDSPNADFYFDVVNDTGYIVTTRGTLIQDMGAYNMDDISYAPLTGWDSDGVVEAISGHVYVVWTRDNHFAKFRIKVLDNTFMVFDWAYQVAEGNRELVRKNLTGSWEVYHD</sequence>
<comment type="caution">
    <text evidence="3">The sequence shown here is derived from an EMBL/GenBank/DDBJ whole genome shotgun (WGS) entry which is preliminary data.</text>
</comment>
<feature type="chain" id="PRO_5030706536" description="Fibronectin type-III domain-containing protein" evidence="1">
    <location>
        <begin position="27"/>
        <end position="262"/>
    </location>
</feature>
<gene>
    <name evidence="3" type="ORF">ENU66_08675</name>
</gene>
<keyword evidence="1" id="KW-0732">Signal</keyword>
<dbReference type="EMBL" id="DTDJ01000051">
    <property type="protein sequence ID" value="HGL18386.1"/>
    <property type="molecule type" value="Genomic_DNA"/>
</dbReference>
<protein>
    <recommendedName>
        <fullName evidence="2">Fibronectin type-III domain-containing protein</fullName>
    </recommendedName>
</protein>
<dbReference type="CDD" id="cd00063">
    <property type="entry name" value="FN3"/>
    <property type="match status" value="1"/>
</dbReference>
<dbReference type="InterPro" id="IPR036116">
    <property type="entry name" value="FN3_sf"/>
</dbReference>
<dbReference type="AlphaFoldDB" id="A0A7V4E620"/>
<evidence type="ECO:0000256" key="1">
    <source>
        <dbReference type="SAM" id="SignalP"/>
    </source>
</evidence>
<dbReference type="Gene3D" id="2.60.40.10">
    <property type="entry name" value="Immunoglobulins"/>
    <property type="match status" value="1"/>
</dbReference>
<evidence type="ECO:0000313" key="3">
    <source>
        <dbReference type="EMBL" id="HGL18386.1"/>
    </source>
</evidence>
<proteinExistence type="predicted"/>
<feature type="signal peptide" evidence="1">
    <location>
        <begin position="1"/>
        <end position="26"/>
    </location>
</feature>
<dbReference type="SUPFAM" id="SSF49265">
    <property type="entry name" value="Fibronectin type III"/>
    <property type="match status" value="1"/>
</dbReference>
<evidence type="ECO:0000259" key="2">
    <source>
        <dbReference type="PROSITE" id="PS50853"/>
    </source>
</evidence>
<organism evidence="3">
    <name type="scientific">candidate division WOR-3 bacterium</name>
    <dbReference type="NCBI Taxonomy" id="2052148"/>
    <lineage>
        <taxon>Bacteria</taxon>
        <taxon>Bacteria division WOR-3</taxon>
    </lineage>
</organism>
<dbReference type="InterPro" id="IPR003961">
    <property type="entry name" value="FN3_dom"/>
</dbReference>
<feature type="domain" description="Fibronectin type-III" evidence="2">
    <location>
        <begin position="31"/>
        <end position="123"/>
    </location>
</feature>
<dbReference type="PROSITE" id="PS50853">
    <property type="entry name" value="FN3"/>
    <property type="match status" value="1"/>
</dbReference>
<name>A0A7V4E620_UNCW3</name>